<feature type="transmembrane region" description="Helical" evidence="1">
    <location>
        <begin position="6"/>
        <end position="23"/>
    </location>
</feature>
<dbReference type="AlphaFoldDB" id="A0A1H0B0F4"/>
<feature type="transmembrane region" description="Helical" evidence="1">
    <location>
        <begin position="60"/>
        <end position="77"/>
    </location>
</feature>
<evidence type="ECO:0000313" key="3">
    <source>
        <dbReference type="Proteomes" id="UP000199334"/>
    </source>
</evidence>
<proteinExistence type="predicted"/>
<evidence type="ECO:0000256" key="1">
    <source>
        <dbReference type="SAM" id="Phobius"/>
    </source>
</evidence>
<dbReference type="Proteomes" id="UP000199334">
    <property type="component" value="Unassembled WGS sequence"/>
</dbReference>
<dbReference type="EMBL" id="FNIG01000004">
    <property type="protein sequence ID" value="SDN39152.1"/>
    <property type="molecule type" value="Genomic_DNA"/>
</dbReference>
<accession>A0A1H0B0F4</accession>
<keyword evidence="1" id="KW-1133">Transmembrane helix</keyword>
<gene>
    <name evidence="2" type="ORF">SAMN05216498_2164</name>
</gene>
<organism evidence="2 3">
    <name type="scientific">Tenuibacillus multivorans</name>
    <dbReference type="NCBI Taxonomy" id="237069"/>
    <lineage>
        <taxon>Bacteria</taxon>
        <taxon>Bacillati</taxon>
        <taxon>Bacillota</taxon>
        <taxon>Bacilli</taxon>
        <taxon>Bacillales</taxon>
        <taxon>Bacillaceae</taxon>
        <taxon>Tenuibacillus</taxon>
    </lineage>
</organism>
<dbReference type="STRING" id="237069.SAMN05216498_2164"/>
<feature type="transmembrane region" description="Helical" evidence="1">
    <location>
        <begin position="112"/>
        <end position="131"/>
    </location>
</feature>
<evidence type="ECO:0008006" key="4">
    <source>
        <dbReference type="Google" id="ProtNLM"/>
    </source>
</evidence>
<feature type="transmembrane region" description="Helical" evidence="1">
    <location>
        <begin position="89"/>
        <end position="106"/>
    </location>
</feature>
<feature type="transmembrane region" description="Helical" evidence="1">
    <location>
        <begin position="35"/>
        <end position="54"/>
    </location>
</feature>
<protein>
    <recommendedName>
        <fullName evidence="4">DUF4203 domain-containing protein</fullName>
    </recommendedName>
</protein>
<evidence type="ECO:0000313" key="2">
    <source>
        <dbReference type="EMBL" id="SDN39152.1"/>
    </source>
</evidence>
<reference evidence="2 3" key="1">
    <citation type="submission" date="2016-10" db="EMBL/GenBank/DDBJ databases">
        <authorList>
            <person name="de Groot N.N."/>
        </authorList>
    </citation>
    <scope>NUCLEOTIDE SEQUENCE [LARGE SCALE GENOMIC DNA]</scope>
    <source>
        <strain evidence="2 3">CGMCC 1.3442</strain>
    </source>
</reference>
<feature type="transmembrane region" description="Helical" evidence="1">
    <location>
        <begin position="138"/>
        <end position="155"/>
    </location>
</feature>
<keyword evidence="1" id="KW-0472">Membrane</keyword>
<dbReference type="RefSeq" id="WP_093856606.1">
    <property type="nucleotide sequence ID" value="NZ_BJVZ01000013.1"/>
</dbReference>
<sequence length="181" mass="20489">MGITLYSVAILILNLLVVTFFIHPTGKQMESMLTTMVLTSSFGLAIGFIVWYPFSEKPMVATLLAIGIGMLNGILIGTKFGIKCQVEGFFSGLMASMMGVMLIMMFDIYEVHFLIMMALAFLTGITIFSVAKHYDLNYKLLFITCVIVAFIFISFPENQQEYPTHHHNLDLRMTVNYIQYH</sequence>
<keyword evidence="1" id="KW-0812">Transmembrane</keyword>
<name>A0A1H0B0F4_9BACI</name>
<dbReference type="OrthoDB" id="2881640at2"/>
<keyword evidence="3" id="KW-1185">Reference proteome</keyword>